<dbReference type="FunFam" id="3.40.50.970:FF:000007">
    <property type="entry name" value="Acetolactate synthase"/>
    <property type="match status" value="1"/>
</dbReference>
<dbReference type="EC" id="1.2.3.3" evidence="7"/>
<keyword evidence="7" id="KW-0670">Pyruvate</keyword>
<dbReference type="EMBL" id="CP002408">
    <property type="protein sequence ID" value="AFU59573.1"/>
    <property type="molecule type" value="Genomic_DNA"/>
</dbReference>
<dbReference type="InterPro" id="IPR047210">
    <property type="entry name" value="TPP_PYR_POXB-like"/>
</dbReference>
<feature type="domain" description="Thiamine pyrophosphate enzyme N-terminal TPP-binding" evidence="6">
    <location>
        <begin position="25"/>
        <end position="138"/>
    </location>
</feature>
<sequence>MPACQLNNILLGIHISHMVAEQGTKTAEIVAESLLDWGVDVIFGLPGDGINGFIEALRQRKDRIKFVLVRHEESAAFMACAYAKYTGKLGACVATSGPGAIHLLTGLYDAKADSTPVVAITGSTYSDMMGSNYQQDVNLLQLFSDVTVYNNMINSPEHAEMAVDIACRSAISKRGVSHLTIPIDVQEKQRSGKYSRHKVAGHTSDVFSSCVMPDPAILRKAADILNSGERVVLLVGQGALGAGAEVEAVSEMLGAPIVKALLGKAVVPDDHPNSLGGIGMLGTEPATDAMEQADTLLMVGTSFPYIDYLPKPGRARGIQIDLLPERIGLRFPVEAGLVGDAKTTLAALMPLLKKKENREFLRSRQDAMRSWMDLLRERSSRTDRPVKPQVVAAAVSEELQDDAIISVDSGTNTIWAAQYIQLRRGMKFSLSGTLASMACALPYAIAAQIAYPERQCVAFVGDGGFSMLMAEFATAVQYNLPIKVVIIKNNILGMIRWEQMAFLGNPEYGVEFTPIDFAEFAESCGGRGYSINEPAEVRSIISQAMGEKEPTIIEAYVDPFEPPMPPKVDMDFVRNLAESFARGQPYARRIGLTLFRNQVHETLRGVHSHDTEEAA</sequence>
<dbReference type="InterPro" id="IPR047211">
    <property type="entry name" value="POXB-like"/>
</dbReference>
<dbReference type="FunCoup" id="K0IK18">
    <property type="interactions" value="54"/>
</dbReference>
<name>K0IK18_NITGG</name>
<dbReference type="Proteomes" id="UP000008037">
    <property type="component" value="Chromosome"/>
</dbReference>
<dbReference type="GO" id="GO:0000287">
    <property type="term" value="F:magnesium ion binding"/>
    <property type="evidence" value="ECO:0007669"/>
    <property type="project" value="InterPro"/>
</dbReference>
<comment type="similarity">
    <text evidence="1 3">Belongs to the TPP enzyme family.</text>
</comment>
<dbReference type="InterPro" id="IPR012000">
    <property type="entry name" value="Thiamin_PyroP_enz_cen_dom"/>
</dbReference>
<dbReference type="InterPro" id="IPR047212">
    <property type="entry name" value="TPP_POXB-like"/>
</dbReference>
<dbReference type="Pfam" id="PF02776">
    <property type="entry name" value="TPP_enzyme_N"/>
    <property type="match status" value="1"/>
</dbReference>
<keyword evidence="8" id="KW-1185">Reference proteome</keyword>
<dbReference type="AlphaFoldDB" id="K0IK18"/>
<evidence type="ECO:0000313" key="7">
    <source>
        <dbReference type="EMBL" id="AFU59573.1"/>
    </source>
</evidence>
<dbReference type="Pfam" id="PF02775">
    <property type="entry name" value="TPP_enzyme_C"/>
    <property type="match status" value="1"/>
</dbReference>
<dbReference type="Pfam" id="PF00205">
    <property type="entry name" value="TPP_enzyme_M"/>
    <property type="match status" value="1"/>
</dbReference>
<dbReference type="Gene3D" id="3.40.50.970">
    <property type="match status" value="2"/>
</dbReference>
<dbReference type="SUPFAM" id="SSF52518">
    <property type="entry name" value="Thiamin diphosphate-binding fold (THDP-binding)"/>
    <property type="match status" value="2"/>
</dbReference>
<reference evidence="7 8" key="1">
    <citation type="journal article" date="2012" name="Environ. Microbiol.">
        <title>The genome of the ammonia-oxidizing Candidatus Nitrososphaera gargensis: insights into metabolic versatility and environmental adaptations.</title>
        <authorList>
            <person name="Spang A."/>
            <person name="Poehlein A."/>
            <person name="Offre P."/>
            <person name="Zumbragel S."/>
            <person name="Haider S."/>
            <person name="Rychlik N."/>
            <person name="Nowka B."/>
            <person name="Schmeisser C."/>
            <person name="Lebedeva E.V."/>
            <person name="Rattei T."/>
            <person name="Bohm C."/>
            <person name="Schmid M."/>
            <person name="Galushko A."/>
            <person name="Hatzenpichler R."/>
            <person name="Weinmaier T."/>
            <person name="Daniel R."/>
            <person name="Schleper C."/>
            <person name="Spieck E."/>
            <person name="Streit W."/>
            <person name="Wagner M."/>
        </authorList>
    </citation>
    <scope>NUCLEOTIDE SEQUENCE [LARGE SCALE GENOMIC DNA]</scope>
    <source>
        <strain evidence="8">Ga9.2</strain>
    </source>
</reference>
<dbReference type="GO" id="GO:0047112">
    <property type="term" value="F:pyruvate oxidase activity"/>
    <property type="evidence" value="ECO:0007669"/>
    <property type="project" value="UniProtKB-EC"/>
</dbReference>
<feature type="domain" description="Thiamine pyrophosphate enzyme central" evidence="4">
    <location>
        <begin position="218"/>
        <end position="348"/>
    </location>
</feature>
<evidence type="ECO:0000256" key="2">
    <source>
        <dbReference type="ARBA" id="ARBA00023052"/>
    </source>
</evidence>
<keyword evidence="7" id="KW-0560">Oxidoreductase</keyword>
<evidence type="ECO:0000259" key="4">
    <source>
        <dbReference type="Pfam" id="PF00205"/>
    </source>
</evidence>
<dbReference type="KEGG" id="nga:Ngar_c26510"/>
<feature type="domain" description="Thiamine pyrophosphate enzyme TPP-binding" evidence="5">
    <location>
        <begin position="408"/>
        <end position="554"/>
    </location>
</feature>
<evidence type="ECO:0000259" key="5">
    <source>
        <dbReference type="Pfam" id="PF02775"/>
    </source>
</evidence>
<dbReference type="GO" id="GO:0030976">
    <property type="term" value="F:thiamine pyrophosphate binding"/>
    <property type="evidence" value="ECO:0007669"/>
    <property type="project" value="InterPro"/>
</dbReference>
<dbReference type="InParanoid" id="K0IK18"/>
<dbReference type="GO" id="GO:0006082">
    <property type="term" value="P:organic acid metabolic process"/>
    <property type="evidence" value="ECO:0007669"/>
    <property type="project" value="UniProtKB-ARBA"/>
</dbReference>
<proteinExistence type="inferred from homology"/>
<dbReference type="InterPro" id="IPR000399">
    <property type="entry name" value="TPP-bd_CS"/>
</dbReference>
<gene>
    <name evidence="7" type="primary">pox</name>
    <name evidence="7" type="ordered locus">Ngar_c26510</name>
</gene>
<protein>
    <submittedName>
        <fullName evidence="7">Putative pyruvate dehydrogenase/ pyruvate oxidase</fullName>
        <ecNumber evidence="7">1.2.3.3</ecNumber>
    </submittedName>
</protein>
<evidence type="ECO:0000259" key="6">
    <source>
        <dbReference type="Pfam" id="PF02776"/>
    </source>
</evidence>
<dbReference type="CDD" id="cd07039">
    <property type="entry name" value="TPP_PYR_POX"/>
    <property type="match status" value="1"/>
</dbReference>
<evidence type="ECO:0000313" key="8">
    <source>
        <dbReference type="Proteomes" id="UP000008037"/>
    </source>
</evidence>
<dbReference type="PATRIC" id="fig|1237085.11.peg.2626"/>
<dbReference type="Gene3D" id="3.40.50.1220">
    <property type="entry name" value="TPP-binding domain"/>
    <property type="match status" value="1"/>
</dbReference>
<evidence type="ECO:0000256" key="1">
    <source>
        <dbReference type="ARBA" id="ARBA00007812"/>
    </source>
</evidence>
<dbReference type="InterPro" id="IPR012001">
    <property type="entry name" value="Thiamin_PyroP_enz_TPP-bd_dom"/>
</dbReference>
<dbReference type="InterPro" id="IPR029061">
    <property type="entry name" value="THDP-binding"/>
</dbReference>
<dbReference type="InterPro" id="IPR011766">
    <property type="entry name" value="TPP_enzyme_TPP-bd"/>
</dbReference>
<dbReference type="InterPro" id="IPR029035">
    <property type="entry name" value="DHS-like_NAD/FAD-binding_dom"/>
</dbReference>
<dbReference type="CDD" id="cd02014">
    <property type="entry name" value="TPP_POX"/>
    <property type="match status" value="1"/>
</dbReference>
<dbReference type="PROSITE" id="PS00187">
    <property type="entry name" value="TPP_ENZYMES"/>
    <property type="match status" value="1"/>
</dbReference>
<keyword evidence="2 3" id="KW-0786">Thiamine pyrophosphate</keyword>
<dbReference type="HOGENOM" id="CLU_013748_3_0_2"/>
<evidence type="ECO:0000256" key="3">
    <source>
        <dbReference type="RuleBase" id="RU362132"/>
    </source>
</evidence>
<organism evidence="7 8">
    <name type="scientific">Nitrososphaera gargensis (strain Ga9.2)</name>
    <dbReference type="NCBI Taxonomy" id="1237085"/>
    <lineage>
        <taxon>Archaea</taxon>
        <taxon>Nitrososphaerota</taxon>
        <taxon>Nitrososphaeria</taxon>
        <taxon>Nitrososphaerales</taxon>
        <taxon>Nitrososphaeraceae</taxon>
        <taxon>Nitrososphaera</taxon>
    </lineage>
</organism>
<dbReference type="SUPFAM" id="SSF52467">
    <property type="entry name" value="DHS-like NAD/FAD-binding domain"/>
    <property type="match status" value="1"/>
</dbReference>
<dbReference type="PANTHER" id="PTHR42981">
    <property type="entry name" value="PYRUVATE DEHYDROGENASE [UBIQUINONE]"/>
    <property type="match status" value="1"/>
</dbReference>
<dbReference type="STRING" id="1237085.Ngar_c26510"/>
<dbReference type="GO" id="GO:0044272">
    <property type="term" value="P:sulfur compound biosynthetic process"/>
    <property type="evidence" value="ECO:0007669"/>
    <property type="project" value="UniProtKB-ARBA"/>
</dbReference>
<accession>K0IK18</accession>
<dbReference type="PANTHER" id="PTHR42981:SF2">
    <property type="entry name" value="PYRUVATE DEHYDROGENASE [UBIQUINONE]"/>
    <property type="match status" value="1"/>
</dbReference>